<keyword evidence="1" id="KW-0732">Signal</keyword>
<dbReference type="Pfam" id="PF01476">
    <property type="entry name" value="LysM"/>
    <property type="match status" value="1"/>
</dbReference>
<dbReference type="PANTHER" id="PTHR21666">
    <property type="entry name" value="PEPTIDASE-RELATED"/>
    <property type="match status" value="1"/>
</dbReference>
<protein>
    <submittedName>
        <fullName evidence="3">Peptidase</fullName>
    </submittedName>
</protein>
<dbReference type="Pfam" id="PF01551">
    <property type="entry name" value="Peptidase_M23"/>
    <property type="match status" value="1"/>
</dbReference>
<name>A0A1E5QEI6_9CYAN</name>
<dbReference type="SMART" id="SM00257">
    <property type="entry name" value="LysM"/>
    <property type="match status" value="1"/>
</dbReference>
<dbReference type="EMBL" id="MJGC01000099">
    <property type="protein sequence ID" value="OEJ73076.1"/>
    <property type="molecule type" value="Genomic_DNA"/>
</dbReference>
<sequence>MLVTIKIHWLMGAIALLGSLVPSLSAIAQPSENATCPQQPALSRLTRHRVAAGETIESIAEKYNLMPATLMGMNPVLQGGTAPVGTELEIPPYNGIRVQVPAGQTLPEIAEAYNVRPDVLFEVNGCQTNLRVAFVPGVNWSPGRPAPQVLTQLSGYPLPQVVEVARGYGWQVNPLNSQVSFNSGVALQAATGTPVLAVGEGTVAFAGDRGAYGNLVVINHAGGRQSRYAHLDTLSVTVGQQVQQGDRLGTVGTTGTRALSEPHLHFEVRYNSPLGWVAEDPGLYIQAIQNAQKY</sequence>
<dbReference type="InterPro" id="IPR050570">
    <property type="entry name" value="Cell_wall_metabolism_enzyme"/>
</dbReference>
<dbReference type="InterPro" id="IPR018392">
    <property type="entry name" value="LysM"/>
</dbReference>
<feature type="chain" id="PRO_5009184237" evidence="1">
    <location>
        <begin position="29"/>
        <end position="294"/>
    </location>
</feature>
<dbReference type="RefSeq" id="WP_069969218.1">
    <property type="nucleotide sequence ID" value="NZ_CM124774.1"/>
</dbReference>
<dbReference type="GO" id="GO:0004222">
    <property type="term" value="F:metalloendopeptidase activity"/>
    <property type="evidence" value="ECO:0007669"/>
    <property type="project" value="TreeGrafter"/>
</dbReference>
<dbReference type="SUPFAM" id="SSF51261">
    <property type="entry name" value="Duplicated hybrid motif"/>
    <property type="match status" value="1"/>
</dbReference>
<evidence type="ECO:0000256" key="1">
    <source>
        <dbReference type="SAM" id="SignalP"/>
    </source>
</evidence>
<reference evidence="3" key="1">
    <citation type="submission" date="2016-09" db="EMBL/GenBank/DDBJ databases">
        <title>Draft genome of thermotolerant cyanobacterium Desertifilum sp. strain IPPAS B-1220.</title>
        <authorList>
            <person name="Sinetova M.A."/>
            <person name="Bolakhan K."/>
            <person name="Zayadan B.K."/>
            <person name="Mironov K.S."/>
            <person name="Ustinova V."/>
            <person name="Kupriyanova E.V."/>
            <person name="Sidorov R.A."/>
            <person name="Skrypnik A.N."/>
            <person name="Gogoleva N.E."/>
            <person name="Gogolev Y.V."/>
            <person name="Los D.A."/>
        </authorList>
    </citation>
    <scope>NUCLEOTIDE SEQUENCE [LARGE SCALE GENOMIC DNA]</scope>
    <source>
        <strain evidence="3">IPPAS B-1220</strain>
    </source>
</reference>
<proteinExistence type="predicted"/>
<comment type="caution">
    <text evidence="3">The sequence shown here is derived from an EMBL/GenBank/DDBJ whole genome shotgun (WGS) entry which is preliminary data.</text>
</comment>
<dbReference type="CDD" id="cd12797">
    <property type="entry name" value="M23_peptidase"/>
    <property type="match status" value="1"/>
</dbReference>
<dbReference type="Gene3D" id="2.70.70.10">
    <property type="entry name" value="Glucose Permease (Domain IIA)"/>
    <property type="match status" value="1"/>
</dbReference>
<evidence type="ECO:0000313" key="3">
    <source>
        <dbReference type="EMBL" id="OEJ73076.1"/>
    </source>
</evidence>
<dbReference type="InterPro" id="IPR011055">
    <property type="entry name" value="Dup_hybrid_motif"/>
</dbReference>
<organism evidence="3">
    <name type="scientific">Desertifilum tharense IPPAS B-1220</name>
    <dbReference type="NCBI Taxonomy" id="1781255"/>
    <lineage>
        <taxon>Bacteria</taxon>
        <taxon>Bacillati</taxon>
        <taxon>Cyanobacteriota</taxon>
        <taxon>Cyanophyceae</taxon>
        <taxon>Desertifilales</taxon>
        <taxon>Desertifilaceae</taxon>
        <taxon>Desertifilum</taxon>
    </lineage>
</organism>
<dbReference type="InterPro" id="IPR036779">
    <property type="entry name" value="LysM_dom_sf"/>
</dbReference>
<dbReference type="STRING" id="1781255.BH720_21215"/>
<dbReference type="PANTHER" id="PTHR21666:SF290">
    <property type="entry name" value="PEPTIDASE M23 DOMAIN PROTEIN"/>
    <property type="match status" value="1"/>
</dbReference>
<accession>A0A1E5QEI6</accession>
<gene>
    <name evidence="3" type="ORF">BH720_21215</name>
</gene>
<dbReference type="AlphaFoldDB" id="A0A1E5QEI6"/>
<dbReference type="CDD" id="cd00118">
    <property type="entry name" value="LysM"/>
    <property type="match status" value="1"/>
</dbReference>
<feature type="domain" description="LysM" evidence="2">
    <location>
        <begin position="47"/>
        <end position="91"/>
    </location>
</feature>
<dbReference type="InterPro" id="IPR016047">
    <property type="entry name" value="M23ase_b-sheet_dom"/>
</dbReference>
<feature type="signal peptide" evidence="1">
    <location>
        <begin position="1"/>
        <end position="28"/>
    </location>
</feature>
<dbReference type="Gene3D" id="3.10.350.10">
    <property type="entry name" value="LysM domain"/>
    <property type="match status" value="1"/>
</dbReference>
<dbReference type="OrthoDB" id="507840at2"/>
<evidence type="ECO:0000259" key="2">
    <source>
        <dbReference type="SMART" id="SM00257"/>
    </source>
</evidence>
<dbReference type="SUPFAM" id="SSF54106">
    <property type="entry name" value="LysM domain"/>
    <property type="match status" value="1"/>
</dbReference>